<dbReference type="Gene3D" id="3.40.50.720">
    <property type="entry name" value="NAD(P)-binding Rossmann-like Domain"/>
    <property type="match status" value="1"/>
</dbReference>
<proteinExistence type="predicted"/>
<dbReference type="InterPro" id="IPR013149">
    <property type="entry name" value="ADH-like_C"/>
</dbReference>
<dbReference type="Gene3D" id="3.90.180.10">
    <property type="entry name" value="Medium-chain alcohol dehydrogenases, catalytic domain"/>
    <property type="match status" value="1"/>
</dbReference>
<organism evidence="3">
    <name type="scientific">marine metagenome</name>
    <dbReference type="NCBI Taxonomy" id="408172"/>
    <lineage>
        <taxon>unclassified sequences</taxon>
        <taxon>metagenomes</taxon>
        <taxon>ecological metagenomes</taxon>
    </lineage>
</organism>
<dbReference type="InterPro" id="IPR011032">
    <property type="entry name" value="GroES-like_sf"/>
</dbReference>
<evidence type="ECO:0000259" key="2">
    <source>
        <dbReference type="SMART" id="SM00829"/>
    </source>
</evidence>
<dbReference type="SUPFAM" id="SSF50129">
    <property type="entry name" value="GroES-like"/>
    <property type="match status" value="1"/>
</dbReference>
<protein>
    <recommendedName>
        <fullName evidence="2">Enoyl reductase (ER) domain-containing protein</fullName>
    </recommendedName>
</protein>
<dbReference type="AlphaFoldDB" id="A0A382DLJ1"/>
<dbReference type="PANTHER" id="PTHR44154:SF1">
    <property type="entry name" value="QUINONE OXIDOREDUCTASE"/>
    <property type="match status" value="1"/>
</dbReference>
<dbReference type="GO" id="GO:0016491">
    <property type="term" value="F:oxidoreductase activity"/>
    <property type="evidence" value="ECO:0007669"/>
    <property type="project" value="InterPro"/>
</dbReference>
<dbReference type="SMART" id="SM00829">
    <property type="entry name" value="PKS_ER"/>
    <property type="match status" value="1"/>
</dbReference>
<dbReference type="SUPFAM" id="SSF51735">
    <property type="entry name" value="NAD(P)-binding Rossmann-fold domains"/>
    <property type="match status" value="1"/>
</dbReference>
<dbReference type="Pfam" id="PF08240">
    <property type="entry name" value="ADH_N"/>
    <property type="match status" value="1"/>
</dbReference>
<dbReference type="InterPro" id="IPR051603">
    <property type="entry name" value="Zinc-ADH_QOR/CCCR"/>
</dbReference>
<gene>
    <name evidence="3" type="ORF">METZ01_LOCUS192184</name>
</gene>
<dbReference type="InterPro" id="IPR020843">
    <property type="entry name" value="ER"/>
</dbReference>
<evidence type="ECO:0000313" key="3">
    <source>
        <dbReference type="EMBL" id="SVB39330.1"/>
    </source>
</evidence>
<evidence type="ECO:0000256" key="1">
    <source>
        <dbReference type="ARBA" id="ARBA00022857"/>
    </source>
</evidence>
<dbReference type="Pfam" id="PF00107">
    <property type="entry name" value="ADH_zinc_N"/>
    <property type="match status" value="1"/>
</dbReference>
<accession>A0A382DLJ1</accession>
<dbReference type="InterPro" id="IPR036291">
    <property type="entry name" value="NAD(P)-bd_dom_sf"/>
</dbReference>
<dbReference type="PANTHER" id="PTHR44154">
    <property type="entry name" value="QUINONE OXIDOREDUCTASE"/>
    <property type="match status" value="1"/>
</dbReference>
<feature type="domain" description="Enoyl reductase (ER)" evidence="2">
    <location>
        <begin position="5"/>
        <end position="309"/>
    </location>
</feature>
<keyword evidence="1" id="KW-0521">NADP</keyword>
<dbReference type="InterPro" id="IPR013154">
    <property type="entry name" value="ADH-like_N"/>
</dbReference>
<sequence length="311" mass="33391">MVKVGACAVNRLDLNARSYRPEIQVFPHILGSDIAGEVIEIGLKVNTVDIGDRVVLSPNIPCEKCRDCLSGAENLCDYQQLLGFQTHGGYAELVKAPAQNAIGISERLSYPNAAALPIAYLTAWHMLVTRAEIKSGDDILILATGSGVGSAGLQIAKLHGARVFAASSTNEKLDRAKETGADFAINYKETDFMEAVLELTEGRGVDVVFEHVGAATWDQSIASLAKNGRLVTCGATTGNIGEINIRKMYQKQITLLGSALGTITELRAIVDLVGQGKLTPIIDSVLPLADAYRSHQIMEKRENFGKICLIP</sequence>
<dbReference type="EMBL" id="UINC01040026">
    <property type="protein sequence ID" value="SVB39330.1"/>
    <property type="molecule type" value="Genomic_DNA"/>
</dbReference>
<reference evidence="3" key="1">
    <citation type="submission" date="2018-05" db="EMBL/GenBank/DDBJ databases">
        <authorList>
            <person name="Lanie J.A."/>
            <person name="Ng W.-L."/>
            <person name="Kazmierczak K.M."/>
            <person name="Andrzejewski T.M."/>
            <person name="Davidsen T.M."/>
            <person name="Wayne K.J."/>
            <person name="Tettelin H."/>
            <person name="Glass J.I."/>
            <person name="Rusch D."/>
            <person name="Podicherti R."/>
            <person name="Tsui H.-C.T."/>
            <person name="Winkler M.E."/>
        </authorList>
    </citation>
    <scope>NUCLEOTIDE SEQUENCE</scope>
</reference>
<name>A0A382DLJ1_9ZZZZ</name>